<reference evidence="1 2" key="1">
    <citation type="journal article" date="2019" name="New Phytol.">
        <title>Comparative genomics reveals unique wood-decay strategies and fruiting body development in the Schizophyllaceae.</title>
        <authorList>
            <person name="Almasi E."/>
            <person name="Sahu N."/>
            <person name="Krizsan K."/>
            <person name="Balint B."/>
            <person name="Kovacs G.M."/>
            <person name="Kiss B."/>
            <person name="Cseklye J."/>
            <person name="Drula E."/>
            <person name="Henrissat B."/>
            <person name="Nagy I."/>
            <person name="Chovatia M."/>
            <person name="Adam C."/>
            <person name="LaButti K."/>
            <person name="Lipzen A."/>
            <person name="Riley R."/>
            <person name="Grigoriev I.V."/>
            <person name="Nagy L.G."/>
        </authorList>
    </citation>
    <scope>NUCLEOTIDE SEQUENCE [LARGE SCALE GENOMIC DNA]</scope>
    <source>
        <strain evidence="1 2">NL-1724</strain>
    </source>
</reference>
<organism evidence="1 2">
    <name type="scientific">Schizophyllum amplum</name>
    <dbReference type="NCBI Taxonomy" id="97359"/>
    <lineage>
        <taxon>Eukaryota</taxon>
        <taxon>Fungi</taxon>
        <taxon>Dikarya</taxon>
        <taxon>Basidiomycota</taxon>
        <taxon>Agaricomycotina</taxon>
        <taxon>Agaricomycetes</taxon>
        <taxon>Agaricomycetidae</taxon>
        <taxon>Agaricales</taxon>
        <taxon>Schizophyllaceae</taxon>
        <taxon>Schizophyllum</taxon>
    </lineage>
</organism>
<proteinExistence type="predicted"/>
<dbReference type="AlphaFoldDB" id="A0A550C2M4"/>
<dbReference type="OrthoDB" id="3133596at2759"/>
<dbReference type="Proteomes" id="UP000320762">
    <property type="component" value="Unassembled WGS sequence"/>
</dbReference>
<evidence type="ECO:0000313" key="1">
    <source>
        <dbReference type="EMBL" id="TRM59050.1"/>
    </source>
</evidence>
<keyword evidence="2" id="KW-1185">Reference proteome</keyword>
<gene>
    <name evidence="1" type="ORF">BD626DRAFT_367903</name>
</gene>
<protein>
    <submittedName>
        <fullName evidence="1">Uncharacterized protein</fullName>
    </submittedName>
</protein>
<comment type="caution">
    <text evidence="1">The sequence shown here is derived from an EMBL/GenBank/DDBJ whole genome shotgun (WGS) entry which is preliminary data.</text>
</comment>
<dbReference type="EMBL" id="VDMD01000031">
    <property type="protein sequence ID" value="TRM59050.1"/>
    <property type="molecule type" value="Genomic_DNA"/>
</dbReference>
<evidence type="ECO:0000313" key="2">
    <source>
        <dbReference type="Proteomes" id="UP000320762"/>
    </source>
</evidence>
<accession>A0A550C2M4</accession>
<name>A0A550C2M4_9AGAR</name>
<sequence length="104" mass="11945">MDTSWSVIQHDGHSTVADHSSVAFHHYPFDTMGAIELHIPYHYVIANTARKLRTRYDTLPKAALLASDFPSISSMLLSSLAFVWEIYDVWMRADPDPNWKKKPQ</sequence>
<feature type="non-terminal residue" evidence="1">
    <location>
        <position position="104"/>
    </location>
</feature>